<dbReference type="EMBL" id="JACOPO010000010">
    <property type="protein sequence ID" value="MBC5723569.1"/>
    <property type="molecule type" value="Genomic_DNA"/>
</dbReference>
<keyword evidence="8 17" id="KW-0521">NADP</keyword>
<keyword evidence="5 18" id="KW-0479">Metal-binding</keyword>
<dbReference type="GO" id="GO:0046496">
    <property type="term" value="P:nicotinamide nucleotide metabolic process"/>
    <property type="evidence" value="ECO:0007669"/>
    <property type="project" value="UniProtKB-UniRule"/>
</dbReference>
<comment type="caution">
    <text evidence="23">The sequence shown here is derived from an EMBL/GenBank/DDBJ whole genome shotgun (WGS) entry which is preliminary data.</text>
</comment>
<feature type="binding site" evidence="18">
    <location>
        <position position="211"/>
    </location>
    <ligand>
        <name>(6S)-NADPHX</name>
        <dbReference type="ChEBI" id="CHEBI:64076"/>
    </ligand>
</feature>
<evidence type="ECO:0000256" key="6">
    <source>
        <dbReference type="ARBA" id="ARBA00022741"/>
    </source>
</evidence>
<dbReference type="PROSITE" id="PS01050">
    <property type="entry name" value="YJEF_C_2"/>
    <property type="match status" value="1"/>
</dbReference>
<feature type="binding site" evidence="17">
    <location>
        <position position="493"/>
    </location>
    <ligand>
        <name>AMP</name>
        <dbReference type="ChEBI" id="CHEBI:456215"/>
    </ligand>
</feature>
<keyword evidence="11 18" id="KW-0413">Isomerase</keyword>
<evidence type="ECO:0000256" key="16">
    <source>
        <dbReference type="ARBA" id="ARBA00049209"/>
    </source>
</evidence>
<dbReference type="RefSeq" id="WP_186853305.1">
    <property type="nucleotide sequence ID" value="NZ_JACOPO010000010.1"/>
</dbReference>
<dbReference type="GO" id="GO:0005524">
    <property type="term" value="F:ATP binding"/>
    <property type="evidence" value="ECO:0007669"/>
    <property type="project" value="UniProtKB-UniRule"/>
</dbReference>
<feature type="domain" description="YjeF C-terminal" evidence="21">
    <location>
        <begin position="281"/>
        <end position="559"/>
    </location>
</feature>
<comment type="similarity">
    <text evidence="18">Belongs to the NnrE/AIBP family.</text>
</comment>
<dbReference type="InterPro" id="IPR030677">
    <property type="entry name" value="Nnr"/>
</dbReference>
<dbReference type="InterPro" id="IPR036652">
    <property type="entry name" value="YjeF_N_dom_sf"/>
</dbReference>
<comment type="catalytic activity">
    <reaction evidence="2 18 19">
        <text>(6R)-NADPHX = (6S)-NADPHX</text>
        <dbReference type="Rhea" id="RHEA:32227"/>
        <dbReference type="ChEBI" id="CHEBI:64076"/>
        <dbReference type="ChEBI" id="CHEBI:64077"/>
        <dbReference type="EC" id="5.1.99.6"/>
    </reaction>
</comment>
<keyword evidence="6 17" id="KW-0547">Nucleotide-binding</keyword>
<evidence type="ECO:0000256" key="18">
    <source>
        <dbReference type="HAMAP-Rule" id="MF_01966"/>
    </source>
</evidence>
<feature type="binding site" evidence="17">
    <location>
        <position position="494"/>
    </location>
    <ligand>
        <name>(6S)-NADPHX</name>
        <dbReference type="ChEBI" id="CHEBI:64076"/>
    </ligand>
</feature>
<dbReference type="HAMAP" id="MF_01966">
    <property type="entry name" value="NADHX_epimerase"/>
    <property type="match status" value="1"/>
</dbReference>
<comment type="catalytic activity">
    <reaction evidence="15 17 19">
        <text>(6S)-NADHX + ADP = AMP + phosphate + NADH + H(+)</text>
        <dbReference type="Rhea" id="RHEA:32223"/>
        <dbReference type="ChEBI" id="CHEBI:15378"/>
        <dbReference type="ChEBI" id="CHEBI:43474"/>
        <dbReference type="ChEBI" id="CHEBI:57945"/>
        <dbReference type="ChEBI" id="CHEBI:64074"/>
        <dbReference type="ChEBI" id="CHEBI:456215"/>
        <dbReference type="ChEBI" id="CHEBI:456216"/>
        <dbReference type="EC" id="4.2.1.136"/>
    </reaction>
</comment>
<comment type="cofactor">
    <cofactor evidence="18 19">
        <name>K(+)</name>
        <dbReference type="ChEBI" id="CHEBI:29103"/>
    </cofactor>
    <text evidence="18 19">Binds 1 potassium ion per subunit.</text>
</comment>
<feature type="binding site" evidence="17">
    <location>
        <begin position="464"/>
        <end position="468"/>
    </location>
    <ligand>
        <name>AMP</name>
        <dbReference type="ChEBI" id="CHEBI:456215"/>
    </ligand>
</feature>
<keyword evidence="24" id="KW-1185">Reference proteome</keyword>
<gene>
    <name evidence="18" type="primary">nnrE</name>
    <name evidence="17" type="synonym">nnrD</name>
    <name evidence="23" type="ORF">H8S11_12185</name>
</gene>
<evidence type="ECO:0000313" key="23">
    <source>
        <dbReference type="EMBL" id="MBC5723569.1"/>
    </source>
</evidence>
<keyword evidence="10 17" id="KW-0520">NAD</keyword>
<dbReference type="GO" id="GO:0052856">
    <property type="term" value="F:NAD(P)HX epimerase activity"/>
    <property type="evidence" value="ECO:0007669"/>
    <property type="project" value="UniProtKB-UniRule"/>
</dbReference>
<evidence type="ECO:0000256" key="19">
    <source>
        <dbReference type="PIRNR" id="PIRNR017184"/>
    </source>
</evidence>
<accession>A0A8J6J345</accession>
<evidence type="ECO:0000256" key="4">
    <source>
        <dbReference type="ARBA" id="ARBA00009524"/>
    </source>
</evidence>
<reference evidence="23" key="1">
    <citation type="submission" date="2020-08" db="EMBL/GenBank/DDBJ databases">
        <title>Genome public.</title>
        <authorList>
            <person name="Liu C."/>
            <person name="Sun Q."/>
        </authorList>
    </citation>
    <scope>NUCLEOTIDE SEQUENCE</scope>
    <source>
        <strain evidence="23">NSJ-23</strain>
    </source>
</reference>
<name>A0A8J6J345_9FIRM</name>
<feature type="binding site" evidence="18">
    <location>
        <begin position="182"/>
        <end position="188"/>
    </location>
    <ligand>
        <name>(6S)-NADPHX</name>
        <dbReference type="ChEBI" id="CHEBI:64076"/>
    </ligand>
</feature>
<dbReference type="Pfam" id="PF03853">
    <property type="entry name" value="YjeF_N"/>
    <property type="match status" value="1"/>
</dbReference>
<dbReference type="AlphaFoldDB" id="A0A8J6J345"/>
<comment type="catalytic activity">
    <reaction evidence="1 18 19">
        <text>(6R)-NADHX = (6S)-NADHX</text>
        <dbReference type="Rhea" id="RHEA:32215"/>
        <dbReference type="ChEBI" id="CHEBI:64074"/>
        <dbReference type="ChEBI" id="CHEBI:64075"/>
        <dbReference type="EC" id="5.1.99.6"/>
    </reaction>
</comment>
<dbReference type="PROSITE" id="PS51383">
    <property type="entry name" value="YJEF_C_3"/>
    <property type="match status" value="1"/>
</dbReference>
<evidence type="ECO:0000256" key="13">
    <source>
        <dbReference type="ARBA" id="ARBA00023268"/>
    </source>
</evidence>
<organism evidence="23 24">
    <name type="scientific">Flintibacter hominis</name>
    <dbReference type="NCBI Taxonomy" id="2763048"/>
    <lineage>
        <taxon>Bacteria</taxon>
        <taxon>Bacillati</taxon>
        <taxon>Bacillota</taxon>
        <taxon>Clostridia</taxon>
        <taxon>Eubacteriales</taxon>
        <taxon>Flintibacter</taxon>
    </lineage>
</organism>
<feature type="binding site" evidence="17">
    <location>
        <position position="378"/>
    </location>
    <ligand>
        <name>(6S)-NADPHX</name>
        <dbReference type="ChEBI" id="CHEBI:64076"/>
    </ligand>
</feature>
<feature type="domain" description="YjeF N-terminal" evidence="22">
    <location>
        <begin position="10"/>
        <end position="268"/>
    </location>
</feature>
<evidence type="ECO:0000259" key="20">
    <source>
        <dbReference type="PROSITE" id="PS50206"/>
    </source>
</evidence>
<dbReference type="SUPFAM" id="SSF53613">
    <property type="entry name" value="Ribokinase-like"/>
    <property type="match status" value="1"/>
</dbReference>
<evidence type="ECO:0000256" key="5">
    <source>
        <dbReference type="ARBA" id="ARBA00022723"/>
    </source>
</evidence>
<comment type="subunit">
    <text evidence="17">Homotetramer.</text>
</comment>
<dbReference type="Proteomes" id="UP000628736">
    <property type="component" value="Unassembled WGS sequence"/>
</dbReference>
<dbReference type="PANTHER" id="PTHR12592">
    <property type="entry name" value="ATP-DEPENDENT (S)-NAD(P)H-HYDRATE DEHYDRATASE FAMILY MEMBER"/>
    <property type="match status" value="1"/>
</dbReference>
<comment type="function">
    <text evidence="18">Catalyzes the epimerization of the S- and R-forms of NAD(P)HX, a damaged form of NAD(P)H that is a result of enzymatic or heat-dependent hydration. This is a prerequisite for the S-specific NAD(P)H-hydrate dehydratase to allow the repair of both epimers of NAD(P)HX.</text>
</comment>
<feature type="binding site" evidence="17">
    <location>
        <position position="429"/>
    </location>
    <ligand>
        <name>(6S)-NADPHX</name>
        <dbReference type="ChEBI" id="CHEBI:64076"/>
    </ligand>
</feature>
<comment type="catalytic activity">
    <reaction evidence="16 17 19">
        <text>(6S)-NADPHX + ADP = AMP + phosphate + NADPH + H(+)</text>
        <dbReference type="Rhea" id="RHEA:32235"/>
        <dbReference type="ChEBI" id="CHEBI:15378"/>
        <dbReference type="ChEBI" id="CHEBI:43474"/>
        <dbReference type="ChEBI" id="CHEBI:57783"/>
        <dbReference type="ChEBI" id="CHEBI:64076"/>
        <dbReference type="ChEBI" id="CHEBI:456215"/>
        <dbReference type="ChEBI" id="CHEBI:456216"/>
        <dbReference type="EC" id="4.2.1.136"/>
    </reaction>
</comment>
<evidence type="ECO:0000259" key="22">
    <source>
        <dbReference type="PROSITE" id="PS51385"/>
    </source>
</evidence>
<evidence type="ECO:0000259" key="21">
    <source>
        <dbReference type="PROSITE" id="PS51383"/>
    </source>
</evidence>
<dbReference type="HAMAP" id="MF_01965">
    <property type="entry name" value="NADHX_dehydratase"/>
    <property type="match status" value="1"/>
</dbReference>
<dbReference type="NCBIfam" id="TIGR00196">
    <property type="entry name" value="yjeF_cterm"/>
    <property type="match status" value="1"/>
</dbReference>
<feature type="binding site" evidence="18">
    <location>
        <begin position="108"/>
        <end position="112"/>
    </location>
    <ligand>
        <name>(6S)-NADPHX</name>
        <dbReference type="ChEBI" id="CHEBI:64076"/>
    </ligand>
</feature>
<evidence type="ECO:0000256" key="11">
    <source>
        <dbReference type="ARBA" id="ARBA00023235"/>
    </source>
</evidence>
<dbReference type="InterPro" id="IPR029056">
    <property type="entry name" value="Ribokinase-like"/>
</dbReference>
<dbReference type="CDD" id="cd01171">
    <property type="entry name" value="YXKO-related"/>
    <property type="match status" value="1"/>
</dbReference>
<feature type="binding site" evidence="18">
    <location>
        <position position="109"/>
    </location>
    <ligand>
        <name>K(+)</name>
        <dbReference type="ChEBI" id="CHEBI:29103"/>
    </ligand>
</feature>
<dbReference type="InterPro" id="IPR004443">
    <property type="entry name" value="YjeF_N_dom"/>
</dbReference>
<comment type="function">
    <text evidence="14 19">Bifunctional enzyme that catalyzes the epimerization of the S- and R-forms of NAD(P)HX and the dehydration of the S-form of NAD(P)HX at the expense of ADP, which is converted to AMP. This allows the repair of both epimers of NAD(P)HX, a damaged form of NAD(P)H that is a result of enzymatic or heat-dependent hydration.</text>
</comment>
<feature type="binding site" evidence="17">
    <location>
        <position position="316"/>
    </location>
    <ligand>
        <name>(6S)-NADPHX</name>
        <dbReference type="ChEBI" id="CHEBI:64076"/>
    </ligand>
</feature>
<dbReference type="EC" id="4.2.1.136" evidence="19"/>
<evidence type="ECO:0000256" key="15">
    <source>
        <dbReference type="ARBA" id="ARBA00048238"/>
    </source>
</evidence>
<evidence type="ECO:0000256" key="3">
    <source>
        <dbReference type="ARBA" id="ARBA00006001"/>
    </source>
</evidence>
<feature type="binding site" evidence="18">
    <location>
        <position position="178"/>
    </location>
    <ligand>
        <name>K(+)</name>
        <dbReference type="ChEBI" id="CHEBI:29103"/>
    </ligand>
</feature>
<dbReference type="InterPro" id="IPR017953">
    <property type="entry name" value="Carbohydrate_kinase_pred_CS"/>
</dbReference>
<keyword evidence="9 18" id="KW-0630">Potassium</keyword>
<dbReference type="InterPro" id="IPR000631">
    <property type="entry name" value="CARKD"/>
</dbReference>
<comment type="similarity">
    <text evidence="4 19">In the C-terminal section; belongs to the NnrD/CARKD family.</text>
</comment>
<evidence type="ECO:0000256" key="1">
    <source>
        <dbReference type="ARBA" id="ARBA00000013"/>
    </source>
</evidence>
<dbReference type="Gene3D" id="3.40.50.10260">
    <property type="entry name" value="YjeF N-terminal domain"/>
    <property type="match status" value="1"/>
</dbReference>
<comment type="function">
    <text evidence="17">Catalyzes the dehydration of the S-form of NAD(P)HX at the expense of ADP, which is converted to AMP. Together with NAD(P)HX epimerase, which catalyzes the epimerization of the S- and R-forms, the enzyme allows the repair of both epimers of NAD(P)HX, a damaged form of NAD(P)H that is a result of enzymatic or heat-dependent hydration.</text>
</comment>
<proteinExistence type="inferred from homology"/>
<evidence type="ECO:0000256" key="8">
    <source>
        <dbReference type="ARBA" id="ARBA00022857"/>
    </source>
</evidence>
<comment type="cofactor">
    <cofactor evidence="17">
        <name>Mg(2+)</name>
        <dbReference type="ChEBI" id="CHEBI:18420"/>
    </cofactor>
</comment>
<evidence type="ECO:0000256" key="17">
    <source>
        <dbReference type="HAMAP-Rule" id="MF_01965"/>
    </source>
</evidence>
<dbReference type="InterPro" id="IPR001763">
    <property type="entry name" value="Rhodanese-like_dom"/>
</dbReference>
<comment type="similarity">
    <text evidence="17">Belongs to the NnrD/CARKD family.</text>
</comment>
<dbReference type="PIRSF" id="PIRSF017184">
    <property type="entry name" value="Nnr"/>
    <property type="match status" value="1"/>
</dbReference>
<keyword evidence="13" id="KW-0511">Multifunctional enzyme</keyword>
<evidence type="ECO:0000313" key="24">
    <source>
        <dbReference type="Proteomes" id="UP000628736"/>
    </source>
</evidence>
<evidence type="ECO:0000256" key="14">
    <source>
        <dbReference type="ARBA" id="ARBA00025153"/>
    </source>
</evidence>
<evidence type="ECO:0000256" key="12">
    <source>
        <dbReference type="ARBA" id="ARBA00023239"/>
    </source>
</evidence>
<dbReference type="PANTHER" id="PTHR12592:SF0">
    <property type="entry name" value="ATP-DEPENDENT (S)-NAD(P)H-HYDRATE DEHYDRATASE"/>
    <property type="match status" value="1"/>
</dbReference>
<comment type="caution">
    <text evidence="18">Lacks conserved residue(s) required for the propagation of feature annotation.</text>
</comment>
<dbReference type="Pfam" id="PF01256">
    <property type="entry name" value="Carb_kinase"/>
    <property type="match status" value="1"/>
</dbReference>
<dbReference type="GO" id="GO:0110051">
    <property type="term" value="P:metabolite repair"/>
    <property type="evidence" value="ECO:0007669"/>
    <property type="project" value="TreeGrafter"/>
</dbReference>
<evidence type="ECO:0000256" key="9">
    <source>
        <dbReference type="ARBA" id="ARBA00022958"/>
    </source>
</evidence>
<dbReference type="EC" id="5.1.99.6" evidence="19"/>
<evidence type="ECO:0000256" key="2">
    <source>
        <dbReference type="ARBA" id="ARBA00000909"/>
    </source>
</evidence>
<keyword evidence="7 17" id="KW-0067">ATP-binding</keyword>
<feature type="domain" description="Rhodanese" evidence="20">
    <location>
        <begin position="83"/>
        <end position="147"/>
    </location>
</feature>
<protein>
    <recommendedName>
        <fullName evidence="19">Bifunctional NAD(P)H-hydrate repair enzyme</fullName>
    </recommendedName>
    <alternativeName>
        <fullName evidence="19">Nicotinamide nucleotide repair protein</fullName>
    </alternativeName>
    <domain>
        <recommendedName>
            <fullName evidence="19">ADP-dependent (S)-NAD(P)H-hydrate dehydratase</fullName>
            <ecNumber evidence="19">4.2.1.136</ecNumber>
        </recommendedName>
        <alternativeName>
            <fullName evidence="19">ADP-dependent NAD(P)HX dehydratase</fullName>
        </alternativeName>
    </domain>
    <domain>
        <recommendedName>
            <fullName evidence="19">NAD(P)H-hydrate epimerase</fullName>
            <ecNumber evidence="19">5.1.99.6</ecNumber>
        </recommendedName>
    </domain>
</protein>
<comment type="similarity">
    <text evidence="3 19">In the N-terminal section; belongs to the NnrE/AIBP family.</text>
</comment>
<dbReference type="Gene3D" id="3.40.1190.20">
    <property type="match status" value="1"/>
</dbReference>
<dbReference type="GO" id="GO:0046872">
    <property type="term" value="F:metal ion binding"/>
    <property type="evidence" value="ECO:0007669"/>
    <property type="project" value="UniProtKB-UniRule"/>
</dbReference>
<keyword evidence="12 17" id="KW-0456">Lyase</keyword>
<dbReference type="SUPFAM" id="SSF64153">
    <property type="entry name" value="YjeF N-terminal domain-like"/>
    <property type="match status" value="1"/>
</dbReference>
<feature type="binding site" evidence="18">
    <location>
        <position position="214"/>
    </location>
    <ligand>
        <name>K(+)</name>
        <dbReference type="ChEBI" id="CHEBI:29103"/>
    </ligand>
</feature>
<evidence type="ECO:0000256" key="7">
    <source>
        <dbReference type="ARBA" id="ARBA00022840"/>
    </source>
</evidence>
<dbReference type="GO" id="GO:0052855">
    <property type="term" value="F:ADP-dependent NAD(P)H-hydrate dehydratase activity"/>
    <property type="evidence" value="ECO:0007669"/>
    <property type="project" value="UniProtKB-UniRule"/>
</dbReference>
<evidence type="ECO:0000256" key="10">
    <source>
        <dbReference type="ARBA" id="ARBA00023027"/>
    </source>
</evidence>
<sequence length="563" mass="60411">MSMLATTEQMRELDRRTIEERGIPSLELMENAAREAAQAVVDLVGPVKEPRRPDGVIGSAVSVAFVMMEDSREPTPEEQREMEAVRAIVESKNTDPTQRIAVFCGPGNNGGDGIAAARILLEEGYRVRAFLVGGREKMTPDAKAMEARLIEAGGVLEPLDLEDRRLAAWLGTCDCYVDALFGVGLKRPLEGDFLAAVQWMNGRRAPVVSCDLPSGVDGDTGEILGQAVQAETTVTFTCAKPGLYLGAGAGCAGEVRVAHIGIPQDLVHQMIWRGPEPIELRPDYMHWNLPRRPADGHKGDFGKVFILGGSEGYTGAPVLAACGALRTGAGLVYVGVPREIYPIVAVKCQEAMAFPLPEEYDKLLEKARSCDVAVIGPGLGRHPRMERLVRSLLCDLEIPVVLDADGINALSGHIDSLDRRRATTVLTPHAGEFVRLTGCALPIQDRVTAARTFAKDHRCTLVLKGRGTVTAAPDGRTWLNGTGNPGMAKGGSGDVLAGMIAALLGQKHLQGPHATVSETTALAVWLHGKAGDKCAQRFGEYAMLPSDLIGMLPEVLKENEERK</sequence>
<dbReference type="NCBIfam" id="TIGR00197">
    <property type="entry name" value="yjeF_nterm"/>
    <property type="match status" value="1"/>
</dbReference>
<dbReference type="PROSITE" id="PS50206">
    <property type="entry name" value="RHODANESE_3"/>
    <property type="match status" value="1"/>
</dbReference>
<dbReference type="PROSITE" id="PS51385">
    <property type="entry name" value="YJEF_N"/>
    <property type="match status" value="1"/>
</dbReference>